<dbReference type="PANTHER" id="PTHR30069:SF28">
    <property type="entry name" value="TONB-DEPENDENT RECEPTOR YNCD-RELATED"/>
    <property type="match status" value="1"/>
</dbReference>
<dbReference type="InterPro" id="IPR000531">
    <property type="entry name" value="Beta-barrel_TonB"/>
</dbReference>
<dbReference type="InterPro" id="IPR037066">
    <property type="entry name" value="Plug_dom_sf"/>
</dbReference>
<dbReference type="PANTHER" id="PTHR30069">
    <property type="entry name" value="TONB-DEPENDENT OUTER MEMBRANE RECEPTOR"/>
    <property type="match status" value="1"/>
</dbReference>
<feature type="signal peptide" evidence="10">
    <location>
        <begin position="1"/>
        <end position="28"/>
    </location>
</feature>
<keyword evidence="5 9" id="KW-0798">TonB box</keyword>
<dbReference type="CDD" id="cd01347">
    <property type="entry name" value="ligand_gated_channel"/>
    <property type="match status" value="1"/>
</dbReference>
<dbReference type="RefSeq" id="WP_098074515.1">
    <property type="nucleotide sequence ID" value="NZ_PDEQ01000002.1"/>
</dbReference>
<evidence type="ECO:0000256" key="3">
    <source>
        <dbReference type="ARBA" id="ARBA00022452"/>
    </source>
</evidence>
<feature type="domain" description="TonB-dependent receptor plug" evidence="12">
    <location>
        <begin position="74"/>
        <end position="173"/>
    </location>
</feature>
<dbReference type="GO" id="GO:0015344">
    <property type="term" value="F:siderophore uptake transmembrane transporter activity"/>
    <property type="evidence" value="ECO:0007669"/>
    <property type="project" value="TreeGrafter"/>
</dbReference>
<comment type="caution">
    <text evidence="13">The sequence shown here is derived from an EMBL/GenBank/DDBJ whole genome shotgun (WGS) entry which is preliminary data.</text>
</comment>
<feature type="domain" description="TonB-dependent receptor-like beta-barrel" evidence="11">
    <location>
        <begin position="287"/>
        <end position="654"/>
    </location>
</feature>
<evidence type="ECO:0000256" key="4">
    <source>
        <dbReference type="ARBA" id="ARBA00022692"/>
    </source>
</evidence>
<dbReference type="EMBL" id="PDEQ01000002">
    <property type="protein sequence ID" value="PEN14334.1"/>
    <property type="molecule type" value="Genomic_DNA"/>
</dbReference>
<dbReference type="GO" id="GO:0044718">
    <property type="term" value="P:siderophore transmembrane transport"/>
    <property type="evidence" value="ECO:0007669"/>
    <property type="project" value="TreeGrafter"/>
</dbReference>
<evidence type="ECO:0000256" key="2">
    <source>
        <dbReference type="ARBA" id="ARBA00022448"/>
    </source>
</evidence>
<evidence type="ECO:0000313" key="14">
    <source>
        <dbReference type="Proteomes" id="UP000220102"/>
    </source>
</evidence>
<evidence type="ECO:0000256" key="6">
    <source>
        <dbReference type="ARBA" id="ARBA00023136"/>
    </source>
</evidence>
<keyword evidence="14" id="KW-1185">Reference proteome</keyword>
<evidence type="ECO:0000256" key="10">
    <source>
        <dbReference type="SAM" id="SignalP"/>
    </source>
</evidence>
<proteinExistence type="inferred from homology"/>
<keyword evidence="4 8" id="KW-0812">Transmembrane</keyword>
<dbReference type="Pfam" id="PF07715">
    <property type="entry name" value="Plug"/>
    <property type="match status" value="1"/>
</dbReference>
<dbReference type="SUPFAM" id="SSF56935">
    <property type="entry name" value="Porins"/>
    <property type="match status" value="1"/>
</dbReference>
<accession>A0A2A8D0B8</accession>
<name>A0A2A8D0B8_9BACT</name>
<dbReference type="Proteomes" id="UP000220102">
    <property type="component" value="Unassembled WGS sequence"/>
</dbReference>
<sequence>MTYFSDVLQRVYVLLLFFLVMSPVSVLAQEETEDAEADTTTAMQVRMDPIEVTATPFQITGEAASFAVTALERTEQDLNTSPSLSLERVADGIPGLFVGSREHYALGDRLTIRGLGWRAQFGVRGVQVLLDGIPLTVADGQAMIGIVDPSFVRSIEVIRGPASTFWGNASGGVVALSTKPERGAHLGRAKVTGGSYGLIKTDLQVTPDVGKHRLSMYGSYLGQEGYRAHSQTQLFRYGLTGNLRLTDDSGIKTIAALQYMPRAQNPSTLDAEAAADTPREVRDAVRTFDTGKTATQGQVGATYYNDVGVGTINTTLYGIIRDLENPIPFGYIDLSRRVGGTRVTLESDNGPDGERLEWGFGAEGKVQRDDRREFGNQDGEPTDIELDQLETVDNAALFGRASYPLGRVRLSAGVRYDWMRFEADDNLNDNDGARTFQTFSPSVGLSVDVGTARFFTNVASGLEAPTANELSNRADGRTGFNPQLDPENIWGVEVGVQGVFPSYRFGYDLAIFGTRVSDLLVPRQGANEQTFFRNAGETRHTGVESALRWSATDWMDVRGSYTFVKAEFTDAETADGSSLNGNRIPGVPPHMFSGSIDIRRNGIGGMIRANGLSDYEVDSENTAENDGYVLFDLQLSYTAQVGDLSISPFAAVNNVFDVRYNDTVVNAFGGRFYEPAAGRNYRIGISASFD</sequence>
<dbReference type="Gene3D" id="2.170.130.10">
    <property type="entry name" value="TonB-dependent receptor, plug domain"/>
    <property type="match status" value="1"/>
</dbReference>
<evidence type="ECO:0000256" key="9">
    <source>
        <dbReference type="RuleBase" id="RU003357"/>
    </source>
</evidence>
<organism evidence="13 14">
    <name type="scientific">Longibacter salinarum</name>
    <dbReference type="NCBI Taxonomy" id="1850348"/>
    <lineage>
        <taxon>Bacteria</taxon>
        <taxon>Pseudomonadati</taxon>
        <taxon>Rhodothermota</taxon>
        <taxon>Rhodothermia</taxon>
        <taxon>Rhodothermales</taxon>
        <taxon>Salisaetaceae</taxon>
        <taxon>Longibacter</taxon>
    </lineage>
</organism>
<gene>
    <name evidence="13" type="ORF">CRI94_04670</name>
</gene>
<keyword evidence="6 8" id="KW-0472">Membrane</keyword>
<dbReference type="InterPro" id="IPR039426">
    <property type="entry name" value="TonB-dep_rcpt-like"/>
</dbReference>
<evidence type="ECO:0000313" key="13">
    <source>
        <dbReference type="EMBL" id="PEN14334.1"/>
    </source>
</evidence>
<dbReference type="InterPro" id="IPR036942">
    <property type="entry name" value="Beta-barrel_TonB_sf"/>
</dbReference>
<comment type="subcellular location">
    <subcellularLocation>
        <location evidence="1 8">Cell outer membrane</location>
        <topology evidence="1 8">Multi-pass membrane protein</topology>
    </subcellularLocation>
</comment>
<evidence type="ECO:0000256" key="7">
    <source>
        <dbReference type="ARBA" id="ARBA00023237"/>
    </source>
</evidence>
<dbReference type="PROSITE" id="PS52016">
    <property type="entry name" value="TONB_DEPENDENT_REC_3"/>
    <property type="match status" value="1"/>
</dbReference>
<dbReference type="OrthoDB" id="9782587at2"/>
<evidence type="ECO:0000256" key="5">
    <source>
        <dbReference type="ARBA" id="ARBA00023077"/>
    </source>
</evidence>
<keyword evidence="7 8" id="KW-0998">Cell outer membrane</keyword>
<dbReference type="InterPro" id="IPR012910">
    <property type="entry name" value="Plug_dom"/>
</dbReference>
<evidence type="ECO:0000256" key="1">
    <source>
        <dbReference type="ARBA" id="ARBA00004571"/>
    </source>
</evidence>
<evidence type="ECO:0008006" key="15">
    <source>
        <dbReference type="Google" id="ProtNLM"/>
    </source>
</evidence>
<dbReference type="Gene3D" id="2.40.170.20">
    <property type="entry name" value="TonB-dependent receptor, beta-barrel domain"/>
    <property type="match status" value="1"/>
</dbReference>
<protein>
    <recommendedName>
        <fullName evidence="15">TonB-dependent receptor</fullName>
    </recommendedName>
</protein>
<comment type="similarity">
    <text evidence="8 9">Belongs to the TonB-dependent receptor family.</text>
</comment>
<reference evidence="13 14" key="1">
    <citation type="submission" date="2017-10" db="EMBL/GenBank/DDBJ databases">
        <title>Draft genome of Longibacter Salinarum.</title>
        <authorList>
            <person name="Goh K.M."/>
            <person name="Shamsir M.S."/>
            <person name="Lim S.W."/>
        </authorList>
    </citation>
    <scope>NUCLEOTIDE SEQUENCE [LARGE SCALE GENOMIC DNA]</scope>
    <source>
        <strain evidence="13 14">KCTC 52045</strain>
    </source>
</reference>
<keyword evidence="2 8" id="KW-0813">Transport</keyword>
<feature type="chain" id="PRO_5013309754" description="TonB-dependent receptor" evidence="10">
    <location>
        <begin position="29"/>
        <end position="690"/>
    </location>
</feature>
<dbReference type="AlphaFoldDB" id="A0A2A8D0B8"/>
<dbReference type="GO" id="GO:0009279">
    <property type="term" value="C:cell outer membrane"/>
    <property type="evidence" value="ECO:0007669"/>
    <property type="project" value="UniProtKB-SubCell"/>
</dbReference>
<evidence type="ECO:0000259" key="12">
    <source>
        <dbReference type="Pfam" id="PF07715"/>
    </source>
</evidence>
<keyword evidence="10" id="KW-0732">Signal</keyword>
<keyword evidence="3 8" id="KW-1134">Transmembrane beta strand</keyword>
<dbReference type="Pfam" id="PF00593">
    <property type="entry name" value="TonB_dep_Rec_b-barrel"/>
    <property type="match status" value="1"/>
</dbReference>
<evidence type="ECO:0000256" key="8">
    <source>
        <dbReference type="PROSITE-ProRule" id="PRU01360"/>
    </source>
</evidence>
<evidence type="ECO:0000259" key="11">
    <source>
        <dbReference type="Pfam" id="PF00593"/>
    </source>
</evidence>